<gene>
    <name evidence="4" type="ORF">G0P99_23940</name>
</gene>
<dbReference type="GO" id="GO:0043565">
    <property type="term" value="F:sequence-specific DNA binding"/>
    <property type="evidence" value="ECO:0007669"/>
    <property type="project" value="InterPro"/>
</dbReference>
<sequence>MDVLLLHPTPCQRSSLAIAEDMLDSANRVAALRGETAPFCWRTLHPEAVCPDTPAPGLVVLPGMGLASAEELRAAMDSPAFFALTAALRHFVQPGTRIASACSGVFALAAAGLLDGRCATTTWWLAPLLRGWFPKVRVEMGEVLCSDGALVTAGASFAQIDLMLHLIETQAGFALAEDCRRFLLADSRPSQLPYLSVAILVAGDPALQRAELHLRRHIARQVPLAELADAAGLGARTFARRLSRVAGMTPGEFAQTLRVTEAIRLYRAGGLSLEQIAHRVGYGDATALRRVMTRRTGRRLESFRS</sequence>
<dbReference type="EMBL" id="JAAGOX010000057">
    <property type="protein sequence ID" value="NDW48010.1"/>
    <property type="molecule type" value="Genomic_DNA"/>
</dbReference>
<protein>
    <submittedName>
        <fullName evidence="4">Helix-turn-helix domain-containing protein</fullName>
    </submittedName>
</protein>
<name>A0A6B2NY51_9RHOB</name>
<dbReference type="RefSeq" id="WP_164133014.1">
    <property type="nucleotide sequence ID" value="NZ_JAAGOX010000057.1"/>
</dbReference>
<dbReference type="InterPro" id="IPR029062">
    <property type="entry name" value="Class_I_gatase-like"/>
</dbReference>
<accession>A0A6B2NY51</accession>
<proteinExistence type="predicted"/>
<dbReference type="InterPro" id="IPR018060">
    <property type="entry name" value="HTH_AraC"/>
</dbReference>
<dbReference type="PANTHER" id="PTHR43130:SF3">
    <property type="entry name" value="HTH-TYPE TRANSCRIPTIONAL REGULATOR RV1931C"/>
    <property type="match status" value="1"/>
</dbReference>
<reference evidence="4" key="1">
    <citation type="submission" date="2020-02" db="EMBL/GenBank/DDBJ databases">
        <title>Delineation of the pyrene-degrading pathway in Roseobacter clade bacteria by genomic analysis.</title>
        <authorList>
            <person name="Zhou H."/>
            <person name="Wang H."/>
        </authorList>
    </citation>
    <scope>NUCLEOTIDE SEQUENCE</scope>
    <source>
        <strain evidence="4">PrR005</strain>
    </source>
</reference>
<dbReference type="Pfam" id="PF01965">
    <property type="entry name" value="DJ-1_PfpI"/>
    <property type="match status" value="1"/>
</dbReference>
<dbReference type="Gene3D" id="1.10.10.60">
    <property type="entry name" value="Homeodomain-like"/>
    <property type="match status" value="1"/>
</dbReference>
<dbReference type="Gene3D" id="3.40.50.880">
    <property type="match status" value="1"/>
</dbReference>
<dbReference type="PROSITE" id="PS01124">
    <property type="entry name" value="HTH_ARAC_FAMILY_2"/>
    <property type="match status" value="1"/>
</dbReference>
<evidence type="ECO:0000313" key="4">
    <source>
        <dbReference type="EMBL" id="NDW48010.1"/>
    </source>
</evidence>
<dbReference type="AlphaFoldDB" id="A0A6B2NY51"/>
<dbReference type="InterPro" id="IPR002818">
    <property type="entry name" value="DJ-1/PfpI"/>
</dbReference>
<evidence type="ECO:0000259" key="3">
    <source>
        <dbReference type="PROSITE" id="PS01124"/>
    </source>
</evidence>
<comment type="caution">
    <text evidence="4">The sequence shown here is derived from an EMBL/GenBank/DDBJ whole genome shotgun (WGS) entry which is preliminary data.</text>
</comment>
<dbReference type="SUPFAM" id="SSF52317">
    <property type="entry name" value="Class I glutamine amidotransferase-like"/>
    <property type="match status" value="1"/>
</dbReference>
<organism evidence="4">
    <name type="scientific">Ruegeria sp. PrR005</name>
    <dbReference type="NCBI Taxonomy" id="2706882"/>
    <lineage>
        <taxon>Bacteria</taxon>
        <taxon>Pseudomonadati</taxon>
        <taxon>Pseudomonadota</taxon>
        <taxon>Alphaproteobacteria</taxon>
        <taxon>Rhodobacterales</taxon>
        <taxon>Roseobacteraceae</taxon>
        <taxon>Ruegeria</taxon>
    </lineage>
</organism>
<dbReference type="InterPro" id="IPR052158">
    <property type="entry name" value="INH-QAR"/>
</dbReference>
<dbReference type="Pfam" id="PF12833">
    <property type="entry name" value="HTH_18"/>
    <property type="match status" value="1"/>
</dbReference>
<evidence type="ECO:0000256" key="2">
    <source>
        <dbReference type="ARBA" id="ARBA00023163"/>
    </source>
</evidence>
<evidence type="ECO:0000256" key="1">
    <source>
        <dbReference type="ARBA" id="ARBA00023015"/>
    </source>
</evidence>
<dbReference type="PANTHER" id="PTHR43130">
    <property type="entry name" value="ARAC-FAMILY TRANSCRIPTIONAL REGULATOR"/>
    <property type="match status" value="1"/>
</dbReference>
<keyword evidence="2" id="KW-0804">Transcription</keyword>
<dbReference type="SMART" id="SM00342">
    <property type="entry name" value="HTH_ARAC"/>
    <property type="match status" value="1"/>
</dbReference>
<dbReference type="SUPFAM" id="SSF46689">
    <property type="entry name" value="Homeodomain-like"/>
    <property type="match status" value="1"/>
</dbReference>
<keyword evidence="1" id="KW-0805">Transcription regulation</keyword>
<dbReference type="GO" id="GO:0003700">
    <property type="term" value="F:DNA-binding transcription factor activity"/>
    <property type="evidence" value="ECO:0007669"/>
    <property type="project" value="InterPro"/>
</dbReference>
<feature type="domain" description="HTH araC/xylS-type" evidence="3">
    <location>
        <begin position="208"/>
        <end position="305"/>
    </location>
</feature>
<dbReference type="InterPro" id="IPR009057">
    <property type="entry name" value="Homeodomain-like_sf"/>
</dbReference>